<dbReference type="OMA" id="DYELWLA"/>
<evidence type="ECO:0000313" key="4">
    <source>
        <dbReference type="EMBL" id="CEG14112.1"/>
    </source>
</evidence>
<dbReference type="FunFam" id="3.40.50.2000:FF:000119">
    <property type="entry name" value="Glycosyl transferase group 1"/>
    <property type="match status" value="1"/>
</dbReference>
<name>A0A0U5BNN5_XANCI</name>
<evidence type="ECO:0000313" key="6">
    <source>
        <dbReference type="Proteomes" id="UP000052230"/>
    </source>
</evidence>
<feature type="domain" description="Glycosyltransferase subfamily 4-like N-terminal" evidence="3">
    <location>
        <begin position="16"/>
        <end position="179"/>
    </location>
</feature>
<dbReference type="Proteomes" id="UP000052230">
    <property type="component" value="Unassembled WGS sequence"/>
</dbReference>
<dbReference type="GeneID" id="66909258"/>
<dbReference type="EMBL" id="JAABFR010001117">
    <property type="protein sequence ID" value="MBD4337125.1"/>
    <property type="molecule type" value="Genomic_DNA"/>
</dbReference>
<dbReference type="KEGG" id="xcn:J169_00149"/>
<evidence type="ECO:0000259" key="3">
    <source>
        <dbReference type="Pfam" id="PF13439"/>
    </source>
</evidence>
<dbReference type="Gene3D" id="3.40.50.2000">
    <property type="entry name" value="Glycogen Phosphorylase B"/>
    <property type="match status" value="2"/>
</dbReference>
<keyword evidence="1 4" id="KW-0808">Transferase</keyword>
<dbReference type="Pfam" id="PF13439">
    <property type="entry name" value="Glyco_transf_4"/>
    <property type="match status" value="1"/>
</dbReference>
<accession>A0A0U5BNN5</accession>
<protein>
    <submittedName>
        <fullName evidence="5">Glycosyltransferase</fullName>
    </submittedName>
    <submittedName>
        <fullName evidence="4">Mannosyltransferase B</fullName>
    </submittedName>
</protein>
<keyword evidence="6" id="KW-1185">Reference proteome</keyword>
<dbReference type="GO" id="GO:0009103">
    <property type="term" value="P:lipopolysaccharide biosynthetic process"/>
    <property type="evidence" value="ECO:0007669"/>
    <property type="project" value="TreeGrafter"/>
</dbReference>
<evidence type="ECO:0000313" key="5">
    <source>
        <dbReference type="EMBL" id="MBD4337125.1"/>
    </source>
</evidence>
<dbReference type="RefSeq" id="WP_011050044.1">
    <property type="nucleotide sequence ID" value="NZ_CAVLHM010000022.1"/>
</dbReference>
<dbReference type="InterPro" id="IPR028098">
    <property type="entry name" value="Glyco_trans_4-like_N"/>
</dbReference>
<proteinExistence type="predicted"/>
<reference evidence="4 6" key="1">
    <citation type="submission" date="2014-09" db="EMBL/GenBank/DDBJ databases">
        <authorList>
            <person name="Regsiter A."/>
        </authorList>
    </citation>
    <scope>NUCLEOTIDE SEQUENCE [LARGE SCALE GENOMIC DNA]</scope>
</reference>
<dbReference type="KEGG" id="xcr:J163_00150"/>
<keyword evidence="4" id="KW-0328">Glycosyltransferase</keyword>
<dbReference type="AlphaFoldDB" id="A0A0U5BNN5"/>
<dbReference type="KEGG" id="xcu:J159_00151"/>
<comment type="caution">
    <text evidence="4">The sequence shown here is derived from an EMBL/GenBank/DDBJ whole genome shotgun (WGS) entry which is preliminary data.</text>
</comment>
<dbReference type="Pfam" id="PF00534">
    <property type="entry name" value="Glycos_transf_1"/>
    <property type="match status" value="1"/>
</dbReference>
<dbReference type="KEGG" id="xcm:J164_00150"/>
<sequence length="380" mass="41620">MHIILATESIRHPLTGVGRYTQELAAHLAALPQIESLQYLHGRRLLQQRPSPGPASAAASWMRDRFSRIEVATDAYRRLSNLAKARALHGQRPALFHGCNYYLPAYDGPSVATFHDISIYRWPQCHRADRVRYMRKELALAVQRAQLILTVSDFSRREIAAHFALPLERIRAIPLAADAAFRPHAQAELAAPLQALGLQTDAYCLCVSTIEPRKNIDVLLTAYAALPAAVRARYPLVIAGHSGWSSEALHARMRSAEQAGWLRYLGYVPQDGLPALVAGARLFVFPSFYEGFGLPVLEAMASGTPVICASASSLPEVAADAAMLFDPADVSALTLALARGIDDSDWREAARQTGLQRAAQFSWQRCAVATADAYRDVLAA</sequence>
<dbReference type="InterPro" id="IPR001296">
    <property type="entry name" value="Glyco_trans_1"/>
</dbReference>
<dbReference type="PANTHER" id="PTHR46401:SF2">
    <property type="entry name" value="GLYCOSYLTRANSFERASE WBBK-RELATED"/>
    <property type="match status" value="1"/>
</dbReference>
<evidence type="ECO:0000259" key="2">
    <source>
        <dbReference type="Pfam" id="PF00534"/>
    </source>
</evidence>
<evidence type="ECO:0000256" key="1">
    <source>
        <dbReference type="ARBA" id="ARBA00022679"/>
    </source>
</evidence>
<dbReference type="PANTHER" id="PTHR46401">
    <property type="entry name" value="GLYCOSYLTRANSFERASE WBBK-RELATED"/>
    <property type="match status" value="1"/>
</dbReference>
<dbReference type="PATRIC" id="fig|434928.28.peg.47"/>
<feature type="domain" description="Glycosyl transferase family 1" evidence="2">
    <location>
        <begin position="200"/>
        <end position="354"/>
    </location>
</feature>
<dbReference type="SUPFAM" id="SSF53756">
    <property type="entry name" value="UDP-Glycosyltransferase/glycogen phosphorylase"/>
    <property type="match status" value="1"/>
</dbReference>
<dbReference type="EMBL" id="CCXZ01000001">
    <property type="protein sequence ID" value="CEG14112.1"/>
    <property type="molecule type" value="Genomic_DNA"/>
</dbReference>
<dbReference type="CDD" id="cd03809">
    <property type="entry name" value="GT4_MtfB-like"/>
    <property type="match status" value="1"/>
</dbReference>
<organism evidence="4 6">
    <name type="scientific">Xanthomonas citri pv. citri</name>
    <dbReference type="NCBI Taxonomy" id="611301"/>
    <lineage>
        <taxon>Bacteria</taxon>
        <taxon>Pseudomonadati</taxon>
        <taxon>Pseudomonadota</taxon>
        <taxon>Gammaproteobacteria</taxon>
        <taxon>Lysobacterales</taxon>
        <taxon>Lysobacteraceae</taxon>
        <taxon>Xanthomonas</taxon>
    </lineage>
</organism>
<gene>
    <name evidence="4" type="primary">wbdB</name>
    <name evidence="5" type="ORF">GUH15_13860</name>
    <name evidence="4" type="ORF">XAC3562_10052</name>
</gene>
<reference evidence="5" key="2">
    <citation type="submission" date="2020-01" db="EMBL/GenBank/DDBJ databases">
        <authorList>
            <person name="Richard D."/>
        </authorList>
    </citation>
    <scope>NUCLEOTIDE SEQUENCE</scope>
    <source>
        <strain evidence="5">JP541</strain>
    </source>
</reference>
<dbReference type="GO" id="GO:0016757">
    <property type="term" value="F:glycosyltransferase activity"/>
    <property type="evidence" value="ECO:0007669"/>
    <property type="project" value="UniProtKB-KW"/>
</dbReference>
<dbReference type="Proteomes" id="UP000653002">
    <property type="component" value="Unassembled WGS sequence"/>
</dbReference>
<dbReference type="KEGG" id="xcw:J162_00150"/>
<dbReference type="KEGG" id="xcf:J172_00144"/>